<dbReference type="AlphaFoldDB" id="D4E086"/>
<dbReference type="STRING" id="667129.HMPREF0758_1586"/>
<sequence length="156" mass="17258">MKSYIFAALSIIFIVFAAYQLGTSMVHAVPPRNIDCTAELQIYSEQGSFAGVWKLHAAGGRGFFRVSGRYSHHAQVGGNLNRTVFFDYTRHQNMLDIVSKRIIPAITDNAQASELAGLLPRFLYSAATSHSFEIYPQANGYIITGTVLPFTYCLQA</sequence>
<dbReference type="RefSeq" id="WP_004957506.1">
    <property type="nucleotide sequence ID" value="NZ_GG753567.1"/>
</dbReference>
<reference evidence="1 2" key="1">
    <citation type="submission" date="2010-01" db="EMBL/GenBank/DDBJ databases">
        <authorList>
            <person name="Muzny D."/>
            <person name="Qin X."/>
            <person name="Deng J."/>
            <person name="Jiang H."/>
            <person name="Liu Y."/>
            <person name="Qu J."/>
            <person name="Song X.-Z."/>
            <person name="Zhang L."/>
            <person name="Thornton R."/>
            <person name="Coyle M."/>
            <person name="Francisco L."/>
            <person name="Jackson L."/>
            <person name="Javaid M."/>
            <person name="Korchina V."/>
            <person name="Kovar C."/>
            <person name="Mata R."/>
            <person name="Mathew T."/>
            <person name="Ngo R."/>
            <person name="Nguyen L."/>
            <person name="Nguyen N."/>
            <person name="Okwuonu G."/>
            <person name="Ongeri F."/>
            <person name="Pham C."/>
            <person name="Simmons D."/>
            <person name="Wilczek-Boney K."/>
            <person name="Hale W."/>
            <person name="Jakkamsetti A."/>
            <person name="Pham P."/>
            <person name="Ruth R."/>
            <person name="San Lucas F."/>
            <person name="Warren J."/>
            <person name="Zhang J."/>
            <person name="Zhao Z."/>
            <person name="Zhou C."/>
            <person name="Zhu D."/>
            <person name="Lee S."/>
            <person name="Bess C."/>
            <person name="Blankenburg K."/>
            <person name="Forbes L."/>
            <person name="Fu Q."/>
            <person name="Gubbala S."/>
            <person name="Hirani K."/>
            <person name="Jayaseelan J.C."/>
            <person name="Lara F."/>
            <person name="Munidasa M."/>
            <person name="Palculict T."/>
            <person name="Patil S."/>
            <person name="Pu L.-L."/>
            <person name="Saada N."/>
            <person name="Tang L."/>
            <person name="Weissenberger G."/>
            <person name="Zhu Y."/>
            <person name="Hemphill L."/>
            <person name="Shang Y."/>
            <person name="Youmans B."/>
            <person name="Ayvaz T."/>
            <person name="Ross M."/>
            <person name="Santibanez J."/>
            <person name="Aqrawi P."/>
            <person name="Gross S."/>
            <person name="Joshi V."/>
            <person name="Fowler G."/>
            <person name="Nazareth L."/>
            <person name="Reid J."/>
            <person name="Worley K."/>
            <person name="Petrosino J."/>
            <person name="Highlander S."/>
            <person name="Gibbs R."/>
        </authorList>
    </citation>
    <scope>NUCLEOTIDE SEQUENCE [LARGE SCALE GENOMIC DNA]</scope>
    <source>
        <strain evidence="1 2">DSM 4582</strain>
    </source>
</reference>
<organism evidence="1 2">
    <name type="scientific">Serratia odorifera DSM 4582</name>
    <dbReference type="NCBI Taxonomy" id="667129"/>
    <lineage>
        <taxon>Bacteria</taxon>
        <taxon>Pseudomonadati</taxon>
        <taxon>Pseudomonadota</taxon>
        <taxon>Gammaproteobacteria</taxon>
        <taxon>Enterobacterales</taxon>
        <taxon>Yersiniaceae</taxon>
        <taxon>Serratia</taxon>
    </lineage>
</organism>
<comment type="caution">
    <text evidence="1">The sequence shown here is derived from an EMBL/GenBank/DDBJ whole genome shotgun (WGS) entry which is preliminary data.</text>
</comment>
<name>D4E086_SEROD</name>
<accession>D4E086</accession>
<keyword evidence="2" id="KW-1185">Reference proteome</keyword>
<gene>
    <name evidence="1" type="ORF">HMPREF0758_1586</name>
</gene>
<dbReference type="HOGENOM" id="CLU_1659539_0_0_6"/>
<protein>
    <submittedName>
        <fullName evidence="1">Uncharacterized protein</fullName>
    </submittedName>
</protein>
<dbReference type="EMBL" id="ADBY01000026">
    <property type="protein sequence ID" value="EFE96727.1"/>
    <property type="molecule type" value="Genomic_DNA"/>
</dbReference>
<proteinExistence type="predicted"/>
<evidence type="ECO:0000313" key="2">
    <source>
        <dbReference type="Proteomes" id="UP000005723"/>
    </source>
</evidence>
<evidence type="ECO:0000313" key="1">
    <source>
        <dbReference type="EMBL" id="EFE96727.1"/>
    </source>
</evidence>
<dbReference type="Proteomes" id="UP000005723">
    <property type="component" value="Unassembled WGS sequence"/>
</dbReference>